<dbReference type="CDD" id="cd03230">
    <property type="entry name" value="ABC_DR_subfamily_A"/>
    <property type="match status" value="1"/>
</dbReference>
<dbReference type="Proteomes" id="UP001200145">
    <property type="component" value="Unassembled WGS sequence"/>
</dbReference>
<reference evidence="5 6" key="1">
    <citation type="submission" date="2022-01" db="EMBL/GenBank/DDBJ databases">
        <title>Flavihumibacter sp. nov., isolated from sediment of a river.</title>
        <authorList>
            <person name="Liu H."/>
        </authorList>
    </citation>
    <scope>NUCLEOTIDE SEQUENCE [LARGE SCALE GENOMIC DNA]</scope>
    <source>
        <strain evidence="5 6">RY-1</strain>
    </source>
</reference>
<keyword evidence="2" id="KW-0547">Nucleotide-binding</keyword>
<dbReference type="GO" id="GO:0005524">
    <property type="term" value="F:ATP binding"/>
    <property type="evidence" value="ECO:0007669"/>
    <property type="project" value="UniProtKB-KW"/>
</dbReference>
<evidence type="ECO:0000256" key="3">
    <source>
        <dbReference type="ARBA" id="ARBA00022840"/>
    </source>
</evidence>
<dbReference type="PROSITE" id="PS50893">
    <property type="entry name" value="ABC_TRANSPORTER_2"/>
    <property type="match status" value="1"/>
</dbReference>
<dbReference type="InterPro" id="IPR027417">
    <property type="entry name" value="P-loop_NTPase"/>
</dbReference>
<dbReference type="EMBL" id="JAKEVY010000003">
    <property type="protein sequence ID" value="MCF1715803.1"/>
    <property type="molecule type" value="Genomic_DNA"/>
</dbReference>
<evidence type="ECO:0000256" key="2">
    <source>
        <dbReference type="ARBA" id="ARBA00022741"/>
    </source>
</evidence>
<accession>A0ABS9BKY1</accession>
<dbReference type="InterPro" id="IPR017871">
    <property type="entry name" value="ABC_transporter-like_CS"/>
</dbReference>
<evidence type="ECO:0000256" key="1">
    <source>
        <dbReference type="ARBA" id="ARBA00022448"/>
    </source>
</evidence>
<protein>
    <submittedName>
        <fullName evidence="5">ABC transporter ATP-binding protein</fullName>
    </submittedName>
</protein>
<feature type="domain" description="ABC transporter" evidence="4">
    <location>
        <begin position="13"/>
        <end position="243"/>
    </location>
</feature>
<dbReference type="RefSeq" id="WP_234866751.1">
    <property type="nucleotide sequence ID" value="NZ_JAKEVY010000003.1"/>
</dbReference>
<dbReference type="SMART" id="SM00382">
    <property type="entry name" value="AAA"/>
    <property type="match status" value="1"/>
</dbReference>
<dbReference type="Gene3D" id="3.40.50.300">
    <property type="entry name" value="P-loop containing nucleotide triphosphate hydrolases"/>
    <property type="match status" value="1"/>
</dbReference>
<evidence type="ECO:0000313" key="6">
    <source>
        <dbReference type="Proteomes" id="UP001200145"/>
    </source>
</evidence>
<dbReference type="InterPro" id="IPR051782">
    <property type="entry name" value="ABC_Transporter_VariousFunc"/>
</dbReference>
<sequence>MTETGNESVNPVIRISGLSKSYGAKQVLNNIDLAIYPGQVIGYIGPNGAGKSTTVKILCGLISDFEGEVLVNGVNIQQDPVAVKKMIGYVPELAELYEVLTPLEFLELMAGLYQLDPAISRPRMEKMLLAFGLGANMQQRMDTFSKGMRQKVLLIAGILHDPSIIILDEPLSGLDANSVIIVKELISRLAKEGKTIFYCSHMMDVVEKVSDRIVLINQGSILADGSFESLQEQMGAGSLERIFSQLTATDNLSDTASELIGAFRKEGGAHE</sequence>
<proteinExistence type="predicted"/>
<evidence type="ECO:0000259" key="4">
    <source>
        <dbReference type="PROSITE" id="PS50893"/>
    </source>
</evidence>
<keyword evidence="3 5" id="KW-0067">ATP-binding</keyword>
<evidence type="ECO:0000313" key="5">
    <source>
        <dbReference type="EMBL" id="MCF1715803.1"/>
    </source>
</evidence>
<organism evidence="5 6">
    <name type="scientific">Flavihumibacter fluminis</name>
    <dbReference type="NCBI Taxonomy" id="2909236"/>
    <lineage>
        <taxon>Bacteria</taxon>
        <taxon>Pseudomonadati</taxon>
        <taxon>Bacteroidota</taxon>
        <taxon>Chitinophagia</taxon>
        <taxon>Chitinophagales</taxon>
        <taxon>Chitinophagaceae</taxon>
        <taxon>Flavihumibacter</taxon>
    </lineage>
</organism>
<comment type="caution">
    <text evidence="5">The sequence shown here is derived from an EMBL/GenBank/DDBJ whole genome shotgun (WGS) entry which is preliminary data.</text>
</comment>
<dbReference type="PROSITE" id="PS00211">
    <property type="entry name" value="ABC_TRANSPORTER_1"/>
    <property type="match status" value="1"/>
</dbReference>
<dbReference type="Pfam" id="PF00005">
    <property type="entry name" value="ABC_tran"/>
    <property type="match status" value="1"/>
</dbReference>
<keyword evidence="1" id="KW-0813">Transport</keyword>
<dbReference type="InterPro" id="IPR003439">
    <property type="entry name" value="ABC_transporter-like_ATP-bd"/>
</dbReference>
<keyword evidence="6" id="KW-1185">Reference proteome</keyword>
<dbReference type="InterPro" id="IPR003593">
    <property type="entry name" value="AAA+_ATPase"/>
</dbReference>
<dbReference type="PANTHER" id="PTHR42939:SF1">
    <property type="entry name" value="ABC TRANSPORTER ATP-BINDING PROTEIN ALBC-RELATED"/>
    <property type="match status" value="1"/>
</dbReference>
<gene>
    <name evidence="5" type="ORF">L0U88_14280</name>
</gene>
<dbReference type="PANTHER" id="PTHR42939">
    <property type="entry name" value="ABC TRANSPORTER ATP-BINDING PROTEIN ALBC-RELATED"/>
    <property type="match status" value="1"/>
</dbReference>
<name>A0ABS9BKY1_9BACT</name>
<dbReference type="SUPFAM" id="SSF52540">
    <property type="entry name" value="P-loop containing nucleoside triphosphate hydrolases"/>
    <property type="match status" value="1"/>
</dbReference>